<dbReference type="GO" id="GO:0045499">
    <property type="term" value="F:chemorepellent activity"/>
    <property type="evidence" value="ECO:0007669"/>
    <property type="project" value="TreeGrafter"/>
</dbReference>
<dbReference type="InterPro" id="IPR001627">
    <property type="entry name" value="Semap_dom"/>
</dbReference>
<evidence type="ECO:0000256" key="1">
    <source>
        <dbReference type="ARBA" id="ARBA00023180"/>
    </source>
</evidence>
<dbReference type="PANTHER" id="PTHR11036">
    <property type="entry name" value="SEMAPHORIN"/>
    <property type="match status" value="1"/>
</dbReference>
<protein>
    <recommendedName>
        <fullName evidence="3">Sema domain-containing protein</fullName>
    </recommendedName>
</protein>
<evidence type="ECO:0000313" key="5">
    <source>
        <dbReference type="Proteomes" id="UP000824782"/>
    </source>
</evidence>
<dbReference type="InterPro" id="IPR027231">
    <property type="entry name" value="Semaphorin"/>
</dbReference>
<keyword evidence="1" id="KW-0325">Glycoprotein</keyword>
<gene>
    <name evidence="4" type="ORF">GDO81_006194</name>
</gene>
<keyword evidence="5" id="KW-1185">Reference proteome</keyword>
<accession>A0AAV7CV19</accession>
<dbReference type="GO" id="GO:0071526">
    <property type="term" value="P:semaphorin-plexin signaling pathway"/>
    <property type="evidence" value="ECO:0007669"/>
    <property type="project" value="TreeGrafter"/>
</dbReference>
<dbReference type="PROSITE" id="PS51004">
    <property type="entry name" value="SEMA"/>
    <property type="match status" value="1"/>
</dbReference>
<dbReference type="InterPro" id="IPR015943">
    <property type="entry name" value="WD40/YVTN_repeat-like_dom_sf"/>
</dbReference>
<comment type="caution">
    <text evidence="2">Lacks conserved residue(s) required for the propagation of feature annotation.</text>
</comment>
<dbReference type="Gene3D" id="2.130.10.10">
    <property type="entry name" value="YVTN repeat-like/Quinoprotein amine dehydrogenase"/>
    <property type="match status" value="1"/>
</dbReference>
<dbReference type="InterPro" id="IPR036352">
    <property type="entry name" value="Semap_dom_sf"/>
</dbReference>
<sequence length="104" mass="11998">LPWHAPVEWREECNWAGKDINLECMNYVKVLQLYNRTHLFTCGTGAYHPVCSLLHVGQRSDDAVFKLDTTRLEDGKGRCPYDPKHTAAAILVGKKRRFRFVSHL</sequence>
<dbReference type="EMBL" id="WNYA01000002">
    <property type="protein sequence ID" value="KAG8588988.1"/>
    <property type="molecule type" value="Genomic_DNA"/>
</dbReference>
<organism evidence="4 5">
    <name type="scientific">Engystomops pustulosus</name>
    <name type="common">Tungara frog</name>
    <name type="synonym">Physalaemus pustulosus</name>
    <dbReference type="NCBI Taxonomy" id="76066"/>
    <lineage>
        <taxon>Eukaryota</taxon>
        <taxon>Metazoa</taxon>
        <taxon>Chordata</taxon>
        <taxon>Craniata</taxon>
        <taxon>Vertebrata</taxon>
        <taxon>Euteleostomi</taxon>
        <taxon>Amphibia</taxon>
        <taxon>Batrachia</taxon>
        <taxon>Anura</taxon>
        <taxon>Neobatrachia</taxon>
        <taxon>Hyloidea</taxon>
        <taxon>Leptodactylidae</taxon>
        <taxon>Leiuperinae</taxon>
        <taxon>Engystomops</taxon>
    </lineage>
</organism>
<dbReference type="SUPFAM" id="SSF101912">
    <property type="entry name" value="Sema domain"/>
    <property type="match status" value="1"/>
</dbReference>
<evidence type="ECO:0000313" key="4">
    <source>
        <dbReference type="EMBL" id="KAG8588988.1"/>
    </source>
</evidence>
<feature type="non-terminal residue" evidence="4">
    <location>
        <position position="1"/>
    </location>
</feature>
<proteinExistence type="predicted"/>
<dbReference type="GO" id="GO:0001755">
    <property type="term" value="P:neural crest cell migration"/>
    <property type="evidence" value="ECO:0007669"/>
    <property type="project" value="TreeGrafter"/>
</dbReference>
<reference evidence="4" key="1">
    <citation type="thesis" date="2020" institute="ProQuest LLC" country="789 East Eisenhower Parkway, Ann Arbor, MI, USA">
        <title>Comparative Genomics and Chromosome Evolution.</title>
        <authorList>
            <person name="Mudd A.B."/>
        </authorList>
    </citation>
    <scope>NUCLEOTIDE SEQUENCE</scope>
    <source>
        <strain evidence="4">237g6f4</strain>
        <tissue evidence="4">Blood</tissue>
    </source>
</reference>
<name>A0AAV7CV19_ENGPU</name>
<dbReference type="GO" id="GO:0005886">
    <property type="term" value="C:plasma membrane"/>
    <property type="evidence" value="ECO:0007669"/>
    <property type="project" value="TreeGrafter"/>
</dbReference>
<dbReference type="PANTHER" id="PTHR11036:SF37">
    <property type="entry name" value="SEMAPHORIN-3B"/>
    <property type="match status" value="1"/>
</dbReference>
<evidence type="ECO:0000256" key="2">
    <source>
        <dbReference type="PROSITE-ProRule" id="PRU00352"/>
    </source>
</evidence>
<dbReference type="AlphaFoldDB" id="A0AAV7CV19"/>
<dbReference type="GO" id="GO:0030215">
    <property type="term" value="F:semaphorin receptor binding"/>
    <property type="evidence" value="ECO:0007669"/>
    <property type="project" value="InterPro"/>
</dbReference>
<dbReference type="GO" id="GO:0030335">
    <property type="term" value="P:positive regulation of cell migration"/>
    <property type="evidence" value="ECO:0007669"/>
    <property type="project" value="TreeGrafter"/>
</dbReference>
<dbReference type="GO" id="GO:0007411">
    <property type="term" value="P:axon guidance"/>
    <property type="evidence" value="ECO:0007669"/>
    <property type="project" value="TreeGrafter"/>
</dbReference>
<dbReference type="Proteomes" id="UP000824782">
    <property type="component" value="Unassembled WGS sequence"/>
</dbReference>
<evidence type="ECO:0000259" key="3">
    <source>
        <dbReference type="PROSITE" id="PS51004"/>
    </source>
</evidence>
<feature type="domain" description="Sema" evidence="3">
    <location>
        <begin position="1"/>
        <end position="104"/>
    </location>
</feature>
<comment type="caution">
    <text evidence="4">The sequence shown here is derived from an EMBL/GenBank/DDBJ whole genome shotgun (WGS) entry which is preliminary data.</text>
</comment>